<dbReference type="Pfam" id="PF22764">
    <property type="entry name" value="E217_Gp32"/>
    <property type="match status" value="1"/>
</dbReference>
<reference evidence="1" key="1">
    <citation type="submission" date="2020-02" db="EMBL/GenBank/DDBJ databases">
        <title>Draft genome sequence of Candidatus Afipia apatlaquensis IBT-C3, a potential strain for decolorization of textile dyes.</title>
        <authorList>
            <person name="Sanchez-Reyes A."/>
            <person name="Breton-Deval L."/>
            <person name="Mangelson H."/>
            <person name="Sanchez-Flores A."/>
        </authorList>
    </citation>
    <scope>NUCLEOTIDE SEQUENCE [LARGE SCALE GENOMIC DNA]</scope>
    <source>
        <strain evidence="1">IBT-C3</strain>
    </source>
</reference>
<dbReference type="Proteomes" id="UP000480266">
    <property type="component" value="Unassembled WGS sequence"/>
</dbReference>
<comment type="caution">
    <text evidence="1">The sequence shown here is derived from an EMBL/GenBank/DDBJ whole genome shotgun (WGS) entry which is preliminary data.</text>
</comment>
<evidence type="ECO:0000313" key="2">
    <source>
        <dbReference type="Proteomes" id="UP000480266"/>
    </source>
</evidence>
<dbReference type="InterPro" id="IPR054440">
    <property type="entry name" value="Gp32-like"/>
</dbReference>
<organism evidence="1 2">
    <name type="scientific">Candidatus Afipia apatlaquensis</name>
    <dbReference type="NCBI Taxonomy" id="2712852"/>
    <lineage>
        <taxon>Bacteria</taxon>
        <taxon>Pseudomonadati</taxon>
        <taxon>Pseudomonadota</taxon>
        <taxon>Alphaproteobacteria</taxon>
        <taxon>Hyphomicrobiales</taxon>
        <taxon>Nitrobacteraceae</taxon>
        <taxon>Afipia</taxon>
    </lineage>
</organism>
<gene>
    <name evidence="1" type="ORF">G4V63_14545</name>
</gene>
<protein>
    <submittedName>
        <fullName evidence="1">Uncharacterized protein</fullName>
    </submittedName>
</protein>
<dbReference type="AlphaFoldDB" id="A0A7C9RFV1"/>
<evidence type="ECO:0000313" key="1">
    <source>
        <dbReference type="EMBL" id="NGX96385.1"/>
    </source>
</evidence>
<dbReference type="EMBL" id="JAAMRR010000746">
    <property type="protein sequence ID" value="NGX96385.1"/>
    <property type="molecule type" value="Genomic_DNA"/>
</dbReference>
<proteinExistence type="predicted"/>
<name>A0A7C9RFV1_9BRAD</name>
<keyword evidence="2" id="KW-1185">Reference proteome</keyword>
<sequence>MPATLTTANSVLALTTEALFPAAQVLTGYAADNIFETDAVENGEYSMGIDGNLSAGFVYNEIPFTLTLQADSPALKLFEQIYGYEVANRTKLTNNLTITLPALGRRYDLKKGFMRSYKAPAGQKILQPGVVAFVFARQEMSNL</sequence>
<accession>A0A7C9RFV1</accession>